<sequence>MSTLRPHVVLPPPLNADARERLRWRIVDLVKSPVDMSVDELRAWIETIPQDELNELLALSHWSESSNEPLTASLAVGLSEVGSLAPPQSVSASVGTLLR</sequence>
<dbReference type="EMBL" id="LN899821">
    <property type="protein sequence ID" value="CUV16231.1"/>
    <property type="molecule type" value="Genomic_DNA"/>
</dbReference>
<gene>
    <name evidence="1" type="ORF">PSS4_v1_50016</name>
</gene>
<accession>A0A0S4U1Z5</accession>
<proteinExistence type="predicted"/>
<organism evidence="1">
    <name type="scientific">Ralstonia solanacearum</name>
    <name type="common">Pseudomonas solanacearum</name>
    <dbReference type="NCBI Taxonomy" id="305"/>
    <lineage>
        <taxon>Bacteria</taxon>
        <taxon>Pseudomonadati</taxon>
        <taxon>Pseudomonadota</taxon>
        <taxon>Betaproteobacteria</taxon>
        <taxon>Burkholderiales</taxon>
        <taxon>Burkholderiaceae</taxon>
        <taxon>Ralstonia</taxon>
        <taxon>Ralstonia solanacearum species complex</taxon>
    </lineage>
</organism>
<evidence type="ECO:0000313" key="1">
    <source>
        <dbReference type="EMBL" id="CUV16231.1"/>
    </source>
</evidence>
<name>A0A0S4U1Z5_RALSL</name>
<protein>
    <submittedName>
        <fullName evidence="1">Uncharacterized protein</fullName>
    </submittedName>
</protein>
<dbReference type="AlphaFoldDB" id="A0A0S4U1Z5"/>
<reference evidence="1" key="1">
    <citation type="submission" date="2015-10" db="EMBL/GenBank/DDBJ databases">
        <authorList>
            <person name="Gilbert D.G."/>
        </authorList>
    </citation>
    <scope>NUCLEOTIDE SEQUENCE</scope>
    <source>
        <strain evidence="1">Phyl III-seqv23</strain>
    </source>
</reference>